<evidence type="ECO:0000256" key="2">
    <source>
        <dbReference type="RuleBase" id="RU363015"/>
    </source>
</evidence>
<keyword evidence="2 3" id="KW-0378">Hydrolase</keyword>
<dbReference type="Pfam" id="PF03641">
    <property type="entry name" value="Lysine_decarbox"/>
    <property type="match status" value="1"/>
</dbReference>
<protein>
    <recommendedName>
        <fullName evidence="2">Cytokinin riboside 5'-monophosphate phosphoribohydrolase</fullName>
        <ecNumber evidence="2">3.2.2.n1</ecNumber>
    </recommendedName>
</protein>
<evidence type="ECO:0000313" key="3">
    <source>
        <dbReference type="EMBL" id="GES32575.1"/>
    </source>
</evidence>
<reference evidence="3 4" key="1">
    <citation type="submission" date="2019-10" db="EMBL/GenBank/DDBJ databases">
        <title>Whole genome shotgun sequence of Streptomyces angustmyceticus NBRC 3934.</title>
        <authorList>
            <person name="Hosoyama A."/>
            <person name="Ichikawa N."/>
            <person name="Kimura A."/>
            <person name="Kitahashi Y."/>
            <person name="Komaki H."/>
            <person name="Uohara A."/>
        </authorList>
    </citation>
    <scope>NUCLEOTIDE SEQUENCE [LARGE SCALE GENOMIC DNA]</scope>
    <source>
        <strain evidence="3 4">NBRC 3934</strain>
    </source>
</reference>
<keyword evidence="2" id="KW-0203">Cytokinin biosynthesis</keyword>
<evidence type="ECO:0000313" key="4">
    <source>
        <dbReference type="Proteomes" id="UP000325598"/>
    </source>
</evidence>
<dbReference type="PANTHER" id="PTHR31223">
    <property type="entry name" value="LOG FAMILY PROTEIN YJL055W"/>
    <property type="match status" value="1"/>
</dbReference>
<dbReference type="GO" id="GO:0005829">
    <property type="term" value="C:cytosol"/>
    <property type="evidence" value="ECO:0007669"/>
    <property type="project" value="TreeGrafter"/>
</dbReference>
<accession>A0A5J4LQC3</accession>
<dbReference type="InterPro" id="IPR031100">
    <property type="entry name" value="LOG_fam"/>
</dbReference>
<dbReference type="Gene3D" id="3.40.50.450">
    <property type="match status" value="1"/>
</dbReference>
<dbReference type="AlphaFoldDB" id="A0A5J4LQC3"/>
<dbReference type="EMBL" id="BLAG01000014">
    <property type="protein sequence ID" value="GES32575.1"/>
    <property type="molecule type" value="Genomic_DNA"/>
</dbReference>
<dbReference type="GeneID" id="96755995"/>
<proteinExistence type="inferred from homology"/>
<evidence type="ECO:0000256" key="1">
    <source>
        <dbReference type="ARBA" id="ARBA00006763"/>
    </source>
</evidence>
<organism evidence="3 4">
    <name type="scientific">Streptomyces angustmyceticus</name>
    <dbReference type="NCBI Taxonomy" id="285578"/>
    <lineage>
        <taxon>Bacteria</taxon>
        <taxon>Bacillati</taxon>
        <taxon>Actinomycetota</taxon>
        <taxon>Actinomycetes</taxon>
        <taxon>Kitasatosporales</taxon>
        <taxon>Streptomycetaceae</taxon>
        <taxon>Streptomyces</taxon>
    </lineage>
</organism>
<comment type="similarity">
    <text evidence="1 2">Belongs to the LOG family.</text>
</comment>
<comment type="caution">
    <text evidence="3">The sequence shown here is derived from an EMBL/GenBank/DDBJ whole genome shotgun (WGS) entry which is preliminary data.</text>
</comment>
<dbReference type="InterPro" id="IPR005269">
    <property type="entry name" value="LOG"/>
</dbReference>
<dbReference type="GO" id="GO:0009691">
    <property type="term" value="P:cytokinin biosynthetic process"/>
    <property type="evidence" value="ECO:0007669"/>
    <property type="project" value="UniProtKB-UniRule"/>
</dbReference>
<name>A0A5J4LQC3_9ACTN</name>
<gene>
    <name evidence="3" type="ORF">San01_50620</name>
</gene>
<dbReference type="GO" id="GO:0102682">
    <property type="term" value="F:cytokinin riboside 5'-monophosphate phosphoribohydrolase activity"/>
    <property type="evidence" value="ECO:0007669"/>
    <property type="project" value="RHEA"/>
</dbReference>
<comment type="catalytic activity">
    <reaction evidence="2">
        <text>N(6)-(dimethylallyl)adenosine 5'-phosphate + H2O = N(6)-dimethylallyladenine + D-ribose 5-phosphate</text>
        <dbReference type="Rhea" id="RHEA:48560"/>
        <dbReference type="ChEBI" id="CHEBI:15377"/>
        <dbReference type="ChEBI" id="CHEBI:17660"/>
        <dbReference type="ChEBI" id="CHEBI:57526"/>
        <dbReference type="ChEBI" id="CHEBI:78346"/>
        <dbReference type="EC" id="3.2.2.n1"/>
    </reaction>
</comment>
<dbReference type="EC" id="3.2.2.n1" evidence="2"/>
<sequence length="187" mass="20541">MNGRVTIYAGSHSGTDHEFEKAVDRFVRDLVGHGMGIVYGGGRVGLMGTVANAALCEGGEVTGVIPRSLTDAEITHPYLTQLHVVDSMHERKHLMADLGDVFVAVPGGVGTVEELFEVWAWLILGFHQKPVTLLNINGYWDPLLSMIRVMTRSGFLSEKEEASIRPIENAAELVRLLGGWRPPPPRW</sequence>
<dbReference type="RefSeq" id="WP_086715709.1">
    <property type="nucleotide sequence ID" value="NZ_BLAG01000014.1"/>
</dbReference>
<dbReference type="SUPFAM" id="SSF102405">
    <property type="entry name" value="MCP/YpsA-like"/>
    <property type="match status" value="1"/>
</dbReference>
<dbReference type="Proteomes" id="UP000325598">
    <property type="component" value="Unassembled WGS sequence"/>
</dbReference>
<dbReference type="NCBIfam" id="TIGR00730">
    <property type="entry name" value="Rossman fold protein, TIGR00730 family"/>
    <property type="match status" value="1"/>
</dbReference>
<comment type="catalytic activity">
    <reaction evidence="2">
        <text>9-ribosyl-trans-zeatin 5'-phosphate + H2O = trans-zeatin + D-ribose 5-phosphate</text>
        <dbReference type="Rhea" id="RHEA:48564"/>
        <dbReference type="ChEBI" id="CHEBI:15377"/>
        <dbReference type="ChEBI" id="CHEBI:16522"/>
        <dbReference type="ChEBI" id="CHEBI:78346"/>
        <dbReference type="ChEBI" id="CHEBI:87947"/>
        <dbReference type="EC" id="3.2.2.n1"/>
    </reaction>
</comment>
<dbReference type="OrthoDB" id="9778690at2"/>
<keyword evidence="4" id="KW-1185">Reference proteome</keyword>
<dbReference type="PANTHER" id="PTHR31223:SF70">
    <property type="entry name" value="LOG FAMILY PROTEIN YJL055W"/>
    <property type="match status" value="1"/>
</dbReference>